<dbReference type="RefSeq" id="WP_124144574.1">
    <property type="nucleotide sequence ID" value="NZ_CAWOKI010000025.1"/>
</dbReference>
<dbReference type="OrthoDB" id="8446141at2"/>
<organism evidence="1 2">
    <name type="scientific">Okeania hirsuta</name>
    <dbReference type="NCBI Taxonomy" id="1458930"/>
    <lineage>
        <taxon>Bacteria</taxon>
        <taxon>Bacillati</taxon>
        <taxon>Cyanobacteriota</taxon>
        <taxon>Cyanophyceae</taxon>
        <taxon>Oscillatoriophycideae</taxon>
        <taxon>Oscillatoriales</taxon>
        <taxon>Microcoleaceae</taxon>
        <taxon>Okeania</taxon>
    </lineage>
</organism>
<keyword evidence="2" id="KW-1185">Reference proteome</keyword>
<evidence type="ECO:0000313" key="1">
    <source>
        <dbReference type="EMBL" id="RQH49072.1"/>
    </source>
</evidence>
<gene>
    <name evidence="1" type="ORF">D5R40_07150</name>
</gene>
<comment type="caution">
    <text evidence="1">The sequence shown here is derived from an EMBL/GenBank/DDBJ whole genome shotgun (WGS) entry which is preliminary data.</text>
</comment>
<evidence type="ECO:0000313" key="2">
    <source>
        <dbReference type="Proteomes" id="UP000269154"/>
    </source>
</evidence>
<dbReference type="Proteomes" id="UP000269154">
    <property type="component" value="Unassembled WGS sequence"/>
</dbReference>
<name>A0A3N6NTD0_9CYAN</name>
<dbReference type="AlphaFoldDB" id="A0A3N6NTD0"/>
<dbReference type="EMBL" id="RCBY01000027">
    <property type="protein sequence ID" value="RQH49072.1"/>
    <property type="molecule type" value="Genomic_DNA"/>
</dbReference>
<proteinExistence type="predicted"/>
<accession>A0A3N6NTD0</accession>
<reference evidence="1 2" key="1">
    <citation type="journal article" date="2018" name="ACS Chem. Biol.">
        <title>Ketoreductase domain dysfunction expands chemodiversity: malyngamide biosynthesis in the cyanobacterium Okeania hirsuta.</title>
        <authorList>
            <person name="Moss N.A."/>
            <person name="Leao T."/>
            <person name="Rankin M."/>
            <person name="McCullough T.M."/>
            <person name="Qu P."/>
            <person name="Korobeynikov A."/>
            <person name="Smith J.L."/>
            <person name="Gerwick L."/>
            <person name="Gerwick W.H."/>
        </authorList>
    </citation>
    <scope>NUCLEOTIDE SEQUENCE [LARGE SCALE GENOMIC DNA]</scope>
    <source>
        <strain evidence="1 2">PAB10Feb10-1</strain>
    </source>
</reference>
<sequence>MKLLLKQTRATIRKSLGVIRKGLSFGEILDNKALIGTHHKTGTVWMLTIFSAIGSDYDLKFCREKNKAALRGSSKNFGHW</sequence>
<protein>
    <submittedName>
        <fullName evidence="1">Uncharacterized protein</fullName>
    </submittedName>
</protein>